<evidence type="ECO:0000313" key="2">
    <source>
        <dbReference type="Proteomes" id="UP000283627"/>
    </source>
</evidence>
<protein>
    <submittedName>
        <fullName evidence="1">Uncharacterized protein</fullName>
    </submittedName>
</protein>
<dbReference type="Proteomes" id="UP000283627">
    <property type="component" value="Unassembled WGS sequence"/>
</dbReference>
<dbReference type="AlphaFoldDB" id="A0A423KKZ2"/>
<organism evidence="1 2">
    <name type="scientific">Pseudomonas frederiksbergensis</name>
    <dbReference type="NCBI Taxonomy" id="104087"/>
    <lineage>
        <taxon>Bacteria</taxon>
        <taxon>Pseudomonadati</taxon>
        <taxon>Pseudomonadota</taxon>
        <taxon>Gammaproteobacteria</taxon>
        <taxon>Pseudomonadales</taxon>
        <taxon>Pseudomonadaceae</taxon>
        <taxon>Pseudomonas</taxon>
    </lineage>
</organism>
<dbReference type="EMBL" id="MOBP01000006">
    <property type="protein sequence ID" value="RON54553.1"/>
    <property type="molecule type" value="Genomic_DNA"/>
</dbReference>
<reference evidence="1 2" key="1">
    <citation type="submission" date="2016-10" db="EMBL/GenBank/DDBJ databases">
        <title>Comparative genome analysis of multiple Pseudomonas spp. focuses on biocontrol and plant growth promoting traits.</title>
        <authorList>
            <person name="Tao X.-Y."/>
            <person name="Taylor C.G."/>
        </authorList>
    </citation>
    <scope>NUCLEOTIDE SEQUENCE [LARGE SCALE GENOMIC DNA]</scope>
    <source>
        <strain evidence="1 2">39A2</strain>
    </source>
</reference>
<dbReference type="RefSeq" id="WP_123405090.1">
    <property type="nucleotide sequence ID" value="NZ_MOBP01000006.1"/>
</dbReference>
<sequence length="398" mass="42895">MAVALPSLIQRLRKLLANGLATDSDGGLADLLGGLVHPMAETSQVGWVISHRLLAVRPRLASDDELVCALLAQLTEVRNSWVAFAAARCKEAGQMPDGEPLRGLVSALQGAAAWVEAGIPDALLTTSPFSSLERELLDVSFEQPAATPALMRVLAVAAELSQHLQDVLPALPPIDARGMEAQQNWIKGRLLALPGISEVTRPIGVNYLLHGSFDAAPETGDQPSMGWVLATPWSLLLTMVVYVQDVWKAEARGGLLLELSSGQNAFSPGEISILVQGPEGDETRCGSLAELLLKSLSLLGIHCFPYTPTPVELNAQLAPLVGLLLSRRVWRYQDGSSGQNGQYQIHPLFADACFRLPGSKVFNRTGRLLWQAVRLSAEAMRDERRRSSRVIANNGEVS</sequence>
<comment type="caution">
    <text evidence="1">The sequence shown here is derived from an EMBL/GenBank/DDBJ whole genome shotgun (WGS) entry which is preliminary data.</text>
</comment>
<accession>A0A423KKZ2</accession>
<name>A0A423KKZ2_9PSED</name>
<gene>
    <name evidence="1" type="ORF">BK665_09480</name>
</gene>
<evidence type="ECO:0000313" key="1">
    <source>
        <dbReference type="EMBL" id="RON54553.1"/>
    </source>
</evidence>
<dbReference type="OrthoDB" id="3078744at2"/>
<proteinExistence type="predicted"/>